<name>A0AA41R5J5_9BACT</name>
<dbReference type="SUPFAM" id="SSF52343">
    <property type="entry name" value="Ferredoxin reductase-like, C-terminal NADP-linked domain"/>
    <property type="match status" value="1"/>
</dbReference>
<gene>
    <name evidence="2" type="ORF">MRX98_03280</name>
</gene>
<organism evidence="2 3">
    <name type="scientific">Desulfatitalea alkaliphila</name>
    <dbReference type="NCBI Taxonomy" id="2929485"/>
    <lineage>
        <taxon>Bacteria</taxon>
        <taxon>Pseudomonadati</taxon>
        <taxon>Thermodesulfobacteriota</taxon>
        <taxon>Desulfobacteria</taxon>
        <taxon>Desulfobacterales</taxon>
        <taxon>Desulfosarcinaceae</taxon>
        <taxon>Desulfatitalea</taxon>
    </lineage>
</organism>
<dbReference type="InterPro" id="IPR017938">
    <property type="entry name" value="Riboflavin_synthase-like_b-brl"/>
</dbReference>
<dbReference type="PRINTS" id="PR00406">
    <property type="entry name" value="CYTB5RDTASE"/>
</dbReference>
<dbReference type="Gene3D" id="3.40.50.80">
    <property type="entry name" value="Nucleotide-binding domain of ferredoxin-NADP reductase (FNR) module"/>
    <property type="match status" value="1"/>
</dbReference>
<evidence type="ECO:0000259" key="1">
    <source>
        <dbReference type="PROSITE" id="PS51384"/>
    </source>
</evidence>
<dbReference type="InterPro" id="IPR001433">
    <property type="entry name" value="OxRdtase_FAD/NAD-bd"/>
</dbReference>
<dbReference type="GO" id="GO:0016491">
    <property type="term" value="F:oxidoreductase activity"/>
    <property type="evidence" value="ECO:0007669"/>
    <property type="project" value="InterPro"/>
</dbReference>
<dbReference type="PROSITE" id="PS51384">
    <property type="entry name" value="FAD_FR"/>
    <property type="match status" value="1"/>
</dbReference>
<dbReference type="Proteomes" id="UP001165427">
    <property type="component" value="Unassembled WGS sequence"/>
</dbReference>
<reference evidence="2" key="1">
    <citation type="submission" date="2022-04" db="EMBL/GenBank/DDBJ databases">
        <title>Desulfatitalea alkaliphila sp. nov., a novel anaerobic sulfate-reducing bacterium isolated from terrestrial mud volcano, Taman Peninsula, Russia.</title>
        <authorList>
            <person name="Khomyakova M.A."/>
            <person name="Merkel A.Y."/>
            <person name="Slobodkin A.I."/>
        </authorList>
    </citation>
    <scope>NUCLEOTIDE SEQUENCE</scope>
    <source>
        <strain evidence="2">M08but</strain>
    </source>
</reference>
<dbReference type="CDD" id="cd00322">
    <property type="entry name" value="FNR_like"/>
    <property type="match status" value="1"/>
</dbReference>
<sequence length="204" mass="23307">MPNVFELELRRPPDLYLQAGHAIRLTHQAYQRYYSPISAPDDGRLRLCIRIINPQGLASYLSTAEIGSSIGICGPFGYFNFSPSSRSPVFIATDTGVAPFVSMVRSGVAGFTMLQGARSEKELFYRDLFESHARKYVPCICDTPNDDIEQCDRYHRKLVDTLKEHIEPGQYDFYLCGWQKMIKSVTNIVDTLYPHSHVYTEVFY</sequence>
<dbReference type="EMBL" id="JALJRB010000002">
    <property type="protein sequence ID" value="MCJ8499583.1"/>
    <property type="molecule type" value="Genomic_DNA"/>
</dbReference>
<dbReference type="SUPFAM" id="SSF63380">
    <property type="entry name" value="Riboflavin synthase domain-like"/>
    <property type="match status" value="1"/>
</dbReference>
<dbReference type="RefSeq" id="WP_246902957.1">
    <property type="nucleotide sequence ID" value="NZ_JALJRB010000002.1"/>
</dbReference>
<evidence type="ECO:0000313" key="3">
    <source>
        <dbReference type="Proteomes" id="UP001165427"/>
    </source>
</evidence>
<dbReference type="AlphaFoldDB" id="A0AA41R5J5"/>
<comment type="caution">
    <text evidence="2">The sequence shown here is derived from an EMBL/GenBank/DDBJ whole genome shotgun (WGS) entry which is preliminary data.</text>
</comment>
<dbReference type="Gene3D" id="2.40.30.10">
    <property type="entry name" value="Translation factors"/>
    <property type="match status" value="1"/>
</dbReference>
<dbReference type="PANTHER" id="PTHR47354:SF5">
    <property type="entry name" value="PROTEIN RFBI"/>
    <property type="match status" value="1"/>
</dbReference>
<dbReference type="Pfam" id="PF00970">
    <property type="entry name" value="FAD_binding_6"/>
    <property type="match status" value="1"/>
</dbReference>
<dbReference type="InterPro" id="IPR008333">
    <property type="entry name" value="Cbr1-like_FAD-bd_dom"/>
</dbReference>
<feature type="domain" description="FAD-binding FR-type" evidence="1">
    <location>
        <begin position="1"/>
        <end position="82"/>
    </location>
</feature>
<accession>A0AA41R5J5</accession>
<protein>
    <submittedName>
        <fullName evidence="2">FAD-dependent oxidoreductase</fullName>
    </submittedName>
</protein>
<dbReference type="InterPro" id="IPR039261">
    <property type="entry name" value="FNR_nucleotide-bd"/>
</dbReference>
<dbReference type="PANTHER" id="PTHR47354">
    <property type="entry name" value="NADH OXIDOREDUCTASE HCR"/>
    <property type="match status" value="1"/>
</dbReference>
<keyword evidence="3" id="KW-1185">Reference proteome</keyword>
<proteinExistence type="predicted"/>
<evidence type="ECO:0000313" key="2">
    <source>
        <dbReference type="EMBL" id="MCJ8499583.1"/>
    </source>
</evidence>
<dbReference type="Pfam" id="PF00175">
    <property type="entry name" value="NAD_binding_1"/>
    <property type="match status" value="1"/>
</dbReference>
<dbReference type="InterPro" id="IPR017927">
    <property type="entry name" value="FAD-bd_FR_type"/>
</dbReference>
<dbReference type="InterPro" id="IPR050415">
    <property type="entry name" value="MRET"/>
</dbReference>